<evidence type="ECO:0000256" key="2">
    <source>
        <dbReference type="ARBA" id="ARBA00023242"/>
    </source>
</evidence>
<feature type="domain" description="HMG box" evidence="5">
    <location>
        <begin position="230"/>
        <end position="298"/>
    </location>
</feature>
<dbReference type="CDD" id="cd01389">
    <property type="entry name" value="HMG-box_ROX1-like"/>
    <property type="match status" value="1"/>
</dbReference>
<dbReference type="HOGENOM" id="CLU_022445_3_0_1"/>
<feature type="region of interest" description="Disordered" evidence="4">
    <location>
        <begin position="1"/>
        <end position="31"/>
    </location>
</feature>
<dbReference type="EMBL" id="GL629794">
    <property type="protein sequence ID" value="EFX01060.1"/>
    <property type="molecule type" value="Genomic_DNA"/>
</dbReference>
<evidence type="ECO:0000256" key="4">
    <source>
        <dbReference type="SAM" id="MobiDB-lite"/>
    </source>
</evidence>
<dbReference type="InterPro" id="IPR009071">
    <property type="entry name" value="HMG_box_dom"/>
</dbReference>
<protein>
    <submittedName>
        <fullName evidence="6">Hmg box protein</fullName>
    </submittedName>
</protein>
<dbReference type="eggNOG" id="KOG0528">
    <property type="taxonomic scope" value="Eukaryota"/>
</dbReference>
<dbReference type="STRING" id="655863.F0XMH0"/>
<reference evidence="6 7" key="1">
    <citation type="journal article" date="2011" name="Proc. Natl. Acad. Sci. U.S.A.">
        <title>Genome and transcriptome analyses of the mountain pine beetle-fungal symbiont Grosmannia clavigera, a lodgepole pine pathogen.</title>
        <authorList>
            <person name="DiGuistini S."/>
            <person name="Wang Y."/>
            <person name="Liao N.Y."/>
            <person name="Taylor G."/>
            <person name="Tanguay P."/>
            <person name="Feau N."/>
            <person name="Henrissat B."/>
            <person name="Chan S.K."/>
            <person name="Hesse-Orce U."/>
            <person name="Alamouti S.M."/>
            <person name="Tsui C.K.M."/>
            <person name="Docking R.T."/>
            <person name="Levasseur A."/>
            <person name="Haridas S."/>
            <person name="Robertson G."/>
            <person name="Birol I."/>
            <person name="Holt R.A."/>
            <person name="Marra M.A."/>
            <person name="Hamelin R.C."/>
            <person name="Hirst M."/>
            <person name="Jones S.J.M."/>
            <person name="Bohlmann J."/>
            <person name="Breuil C."/>
        </authorList>
    </citation>
    <scope>NUCLEOTIDE SEQUENCE [LARGE SCALE GENOMIC DNA]</scope>
    <source>
        <strain evidence="7">kw1407 / UAMH 11150</strain>
    </source>
</reference>
<dbReference type="SMART" id="SM00398">
    <property type="entry name" value="HMG"/>
    <property type="match status" value="1"/>
</dbReference>
<dbReference type="GO" id="GO:0005634">
    <property type="term" value="C:nucleus"/>
    <property type="evidence" value="ECO:0007669"/>
    <property type="project" value="UniProtKB-UniRule"/>
</dbReference>
<dbReference type="InterPro" id="IPR051356">
    <property type="entry name" value="SOX/SOX-like_TF"/>
</dbReference>
<dbReference type="RefSeq" id="XP_014170542.1">
    <property type="nucleotide sequence ID" value="XM_014315067.1"/>
</dbReference>
<evidence type="ECO:0000259" key="5">
    <source>
        <dbReference type="PROSITE" id="PS50118"/>
    </source>
</evidence>
<proteinExistence type="predicted"/>
<feature type="compositionally biased region" description="Polar residues" evidence="4">
    <location>
        <begin position="15"/>
        <end position="31"/>
    </location>
</feature>
<gene>
    <name evidence="6" type="ORF">CMQ_6002</name>
</gene>
<organism evidence="7">
    <name type="scientific">Grosmannia clavigera (strain kw1407 / UAMH 11150)</name>
    <name type="common">Blue stain fungus</name>
    <name type="synonym">Graphiocladiella clavigera</name>
    <dbReference type="NCBI Taxonomy" id="655863"/>
    <lineage>
        <taxon>Eukaryota</taxon>
        <taxon>Fungi</taxon>
        <taxon>Dikarya</taxon>
        <taxon>Ascomycota</taxon>
        <taxon>Pezizomycotina</taxon>
        <taxon>Sordariomycetes</taxon>
        <taxon>Sordariomycetidae</taxon>
        <taxon>Ophiostomatales</taxon>
        <taxon>Ophiostomataceae</taxon>
        <taxon>Leptographium</taxon>
    </lineage>
</organism>
<dbReference type="GO" id="GO:0000981">
    <property type="term" value="F:DNA-binding transcription factor activity, RNA polymerase II-specific"/>
    <property type="evidence" value="ECO:0007669"/>
    <property type="project" value="TreeGrafter"/>
</dbReference>
<evidence type="ECO:0000313" key="6">
    <source>
        <dbReference type="EMBL" id="EFX01060.1"/>
    </source>
</evidence>
<dbReference type="AlphaFoldDB" id="F0XMH0"/>
<dbReference type="GeneID" id="25979388"/>
<dbReference type="PROSITE" id="PS50118">
    <property type="entry name" value="HMG_BOX_2"/>
    <property type="match status" value="1"/>
</dbReference>
<dbReference type="PANTHER" id="PTHR45789:SF2">
    <property type="entry name" value="FI18025P1"/>
    <property type="match status" value="1"/>
</dbReference>
<evidence type="ECO:0000256" key="3">
    <source>
        <dbReference type="PROSITE-ProRule" id="PRU00267"/>
    </source>
</evidence>
<feature type="compositionally biased region" description="Basic and acidic residues" evidence="4">
    <location>
        <begin position="335"/>
        <end position="345"/>
    </location>
</feature>
<dbReference type="OrthoDB" id="2307332at2759"/>
<accession>F0XMH0</accession>
<keyword evidence="1 3" id="KW-0238">DNA-binding</keyword>
<sequence>MDQTIPPSPPPSLFDRSSSTPNASSNYEDPTLLSHTSASAYRFQFPDLAGTASHFDSMMANTQAPHGLPLHYSNLHPVDDAGAYEITPGTASAPNPYTLTTPEASPPTAVQHLPGMAGGAAAPRTAQELRTLGVRSGRIEKNSKKKTAPSPPAPKKDKAAATAAEAAAMETETETAAEVSGPPGLSTLDRPLSILTKDWEIPVVDIATYVHRSVEDRRTEVEQGKVPGKIKRAMNAFMLYRKAYQDRAKRWAQQSNHQIVSKVCGQSWSMEPRTVRTQFNEWANIERDNHRMAHPEYKFTPSKPRKKIGDTFDDFSDPEDPDWDVGRRRSNSRTPLRDLDGDYRPSHTPYTNPYATSVSHLPSYYPLQRPSHLSGPAGHSVSMAYDTDPYGTGELHYQPVAVAGGHPHQPQHPLGSGLSFTTAPQSMDLGTAHHSMDAHHRLGQHVDPALAHYDMSGPLIGDNWQPGMPLGMPPNSAEQDMYAGPYFAEMDESYMQDNQLQYLRGGDETWKIDTINESEVWHPE</sequence>
<dbReference type="Pfam" id="PF00505">
    <property type="entry name" value="HMG_box"/>
    <property type="match status" value="1"/>
</dbReference>
<dbReference type="GO" id="GO:0000978">
    <property type="term" value="F:RNA polymerase II cis-regulatory region sequence-specific DNA binding"/>
    <property type="evidence" value="ECO:0007669"/>
    <property type="project" value="TreeGrafter"/>
</dbReference>
<feature type="compositionally biased region" description="Acidic residues" evidence="4">
    <location>
        <begin position="311"/>
        <end position="323"/>
    </location>
</feature>
<dbReference type="SUPFAM" id="SSF47095">
    <property type="entry name" value="HMG-box"/>
    <property type="match status" value="1"/>
</dbReference>
<evidence type="ECO:0000313" key="7">
    <source>
        <dbReference type="Proteomes" id="UP000007796"/>
    </source>
</evidence>
<feature type="compositionally biased region" description="Pro residues" evidence="4">
    <location>
        <begin position="1"/>
        <end position="12"/>
    </location>
</feature>
<evidence type="ECO:0000256" key="1">
    <source>
        <dbReference type="ARBA" id="ARBA00023125"/>
    </source>
</evidence>
<feature type="region of interest" description="Disordered" evidence="4">
    <location>
        <begin position="133"/>
        <end position="186"/>
    </location>
</feature>
<dbReference type="Gene3D" id="1.10.30.10">
    <property type="entry name" value="High mobility group box domain"/>
    <property type="match status" value="1"/>
</dbReference>
<keyword evidence="7" id="KW-1185">Reference proteome</keyword>
<dbReference type="InterPro" id="IPR036910">
    <property type="entry name" value="HMG_box_dom_sf"/>
</dbReference>
<feature type="region of interest" description="Disordered" evidence="4">
    <location>
        <begin position="405"/>
        <end position="430"/>
    </location>
</feature>
<keyword evidence="2 3" id="KW-0539">Nucleus</keyword>
<name>F0XMH0_GROCL</name>
<feature type="region of interest" description="Disordered" evidence="4">
    <location>
        <begin position="295"/>
        <end position="355"/>
    </location>
</feature>
<feature type="compositionally biased region" description="Low complexity" evidence="4">
    <location>
        <begin position="160"/>
        <end position="178"/>
    </location>
</feature>
<dbReference type="Proteomes" id="UP000007796">
    <property type="component" value="Unassembled WGS sequence"/>
</dbReference>
<dbReference type="InParanoid" id="F0XMH0"/>
<dbReference type="PANTHER" id="PTHR45789">
    <property type="entry name" value="FI18025P1"/>
    <property type="match status" value="1"/>
</dbReference>
<feature type="DNA-binding region" description="HMG box" evidence="3">
    <location>
        <begin position="230"/>
        <end position="298"/>
    </location>
</feature>